<evidence type="ECO:0000313" key="2">
    <source>
        <dbReference type="Proteomes" id="UP000054560"/>
    </source>
</evidence>
<dbReference type="OrthoDB" id="10257049at2759"/>
<feature type="non-terminal residue" evidence="1">
    <location>
        <position position="56"/>
    </location>
</feature>
<dbReference type="RefSeq" id="XP_014143545.1">
    <property type="nucleotide sequence ID" value="XM_014288070.1"/>
</dbReference>
<dbReference type="Proteomes" id="UP000054560">
    <property type="component" value="Unassembled WGS sequence"/>
</dbReference>
<evidence type="ECO:0000313" key="1">
    <source>
        <dbReference type="EMBL" id="KNC69643.1"/>
    </source>
</evidence>
<accession>A0A0L0F0I8</accession>
<protein>
    <submittedName>
        <fullName evidence="1">Uncharacterized protein</fullName>
    </submittedName>
</protein>
<dbReference type="Gene3D" id="1.25.40.20">
    <property type="entry name" value="Ankyrin repeat-containing domain"/>
    <property type="match status" value="1"/>
</dbReference>
<dbReference type="EMBL" id="KQ253966">
    <property type="protein sequence ID" value="KNC69643.1"/>
    <property type="molecule type" value="Genomic_DNA"/>
</dbReference>
<organism evidence="1 2">
    <name type="scientific">Sphaeroforma arctica JP610</name>
    <dbReference type="NCBI Taxonomy" id="667725"/>
    <lineage>
        <taxon>Eukaryota</taxon>
        <taxon>Ichthyosporea</taxon>
        <taxon>Ichthyophonida</taxon>
        <taxon>Sphaeroforma</taxon>
    </lineage>
</organism>
<proteinExistence type="predicted"/>
<dbReference type="SUPFAM" id="SSF48403">
    <property type="entry name" value="Ankyrin repeat"/>
    <property type="match status" value="1"/>
</dbReference>
<sequence>MFLAASVGDTNMCELLLDRGVKAGTANDMGHTPLHMAALAAGLAGRPKNAPVGRFG</sequence>
<dbReference type="GeneID" id="25918348"/>
<dbReference type="AlphaFoldDB" id="A0A0L0F0I8"/>
<keyword evidence="2" id="KW-1185">Reference proteome</keyword>
<dbReference type="InterPro" id="IPR036770">
    <property type="entry name" value="Ankyrin_rpt-contain_sf"/>
</dbReference>
<name>A0A0L0F0I8_9EUKA</name>
<reference evidence="1 2" key="1">
    <citation type="submission" date="2011-02" db="EMBL/GenBank/DDBJ databases">
        <title>The Genome Sequence of Sphaeroforma arctica JP610.</title>
        <authorList>
            <consortium name="The Broad Institute Genome Sequencing Platform"/>
            <person name="Russ C."/>
            <person name="Cuomo C."/>
            <person name="Young S.K."/>
            <person name="Zeng Q."/>
            <person name="Gargeya S."/>
            <person name="Alvarado L."/>
            <person name="Berlin A."/>
            <person name="Chapman S.B."/>
            <person name="Chen Z."/>
            <person name="Freedman E."/>
            <person name="Gellesch M."/>
            <person name="Goldberg J."/>
            <person name="Griggs A."/>
            <person name="Gujja S."/>
            <person name="Heilman E."/>
            <person name="Heiman D."/>
            <person name="Howarth C."/>
            <person name="Mehta T."/>
            <person name="Neiman D."/>
            <person name="Pearson M."/>
            <person name="Roberts A."/>
            <person name="Saif S."/>
            <person name="Shea T."/>
            <person name="Shenoy N."/>
            <person name="Sisk P."/>
            <person name="Stolte C."/>
            <person name="Sykes S."/>
            <person name="White J."/>
            <person name="Yandava C."/>
            <person name="Burger G."/>
            <person name="Gray M.W."/>
            <person name="Holland P.W.H."/>
            <person name="King N."/>
            <person name="Lang F.B.F."/>
            <person name="Roger A.J."/>
            <person name="Ruiz-Trillo I."/>
            <person name="Haas B."/>
            <person name="Nusbaum C."/>
            <person name="Birren B."/>
        </authorList>
    </citation>
    <scope>NUCLEOTIDE SEQUENCE [LARGE SCALE GENOMIC DNA]</scope>
    <source>
        <strain evidence="1 2">JP610</strain>
    </source>
</reference>
<gene>
    <name evidence="1" type="ORF">SARC_17844</name>
</gene>